<reference evidence="1" key="1">
    <citation type="submission" date="2019-02" db="EMBL/GenBank/DDBJ databases">
        <authorList>
            <person name="Gruber-Vodicka R. H."/>
            <person name="Seah K. B. B."/>
        </authorList>
    </citation>
    <scope>NUCLEOTIDE SEQUENCE</scope>
    <source>
        <strain evidence="1">BECK_S1320</strain>
    </source>
</reference>
<accession>A0A450YCC7</accession>
<evidence type="ECO:0000313" key="1">
    <source>
        <dbReference type="EMBL" id="VFK39200.1"/>
    </source>
</evidence>
<name>A0A450YCC7_9GAMM</name>
<dbReference type="EMBL" id="CAADFU010000002">
    <property type="protein sequence ID" value="VFK39200.1"/>
    <property type="molecule type" value="Genomic_DNA"/>
</dbReference>
<protein>
    <submittedName>
        <fullName evidence="1">Uncharacterized protein</fullName>
    </submittedName>
</protein>
<sequence length="175" mass="20548">MTYRREDTTSRREEIASWREEMEFHREEATSHRVVVRLVKRNPTIQDWGFERALNQGLYNGRHFGSQAKFTMRSETRELQRGVVIRFPVNQYQVGLDVASPMVLPITGKRMIAMLMGQWFIVGEDPDNPSEIIHEEDPVRAFGLTLQVAFELRRLFNLFISRSALQMDQVLTDLY</sequence>
<gene>
    <name evidence="1" type="ORF">BECKSD772E_GA0070983_100238</name>
</gene>
<organism evidence="1">
    <name type="scientific">Candidatus Kentrum sp. SD</name>
    <dbReference type="NCBI Taxonomy" id="2126332"/>
    <lineage>
        <taxon>Bacteria</taxon>
        <taxon>Pseudomonadati</taxon>
        <taxon>Pseudomonadota</taxon>
        <taxon>Gammaproteobacteria</taxon>
        <taxon>Candidatus Kentrum</taxon>
    </lineage>
</organism>
<dbReference type="AlphaFoldDB" id="A0A450YCC7"/>
<proteinExistence type="predicted"/>